<evidence type="ECO:0000313" key="2">
    <source>
        <dbReference type="Proteomes" id="UP001261624"/>
    </source>
</evidence>
<sequence>MGITYFYVIVGGGLAGLQLAHKLSKEVFFKGKKIAIIDPSEKNENDKTWCFWEKGQGQWDKIVSKTWTSTNFLSAEQDLKLDLSPYKYKRIKSLDFYNFIKKELSTISDIIFIEDEISRIDPVTMQAIGEKDNYSATHFFDSRIPSSYDKDEKYTKIYQQFKGWYIETENCQFDPSSFTMMDYRLRHNNSTSFTYILPETKKKALVEFTFFTPFIAEDHVYDEMLKQYLSEVIEIKDYKIISVESGFIPMTDFPFEEINRKEITKIGTGGGWVKPSTGYSFKSTEKKVDKIVDNIKRGLPPGKDLINKKFRRYDAIFLDVLARHNEKGDSIFSKLYAKNSMENIFKYLDEETSLSEEMKIMFSLFGMEFIASFFRKI</sequence>
<reference evidence="1 2" key="1">
    <citation type="submission" date="2023-09" db="EMBL/GenBank/DDBJ databases">
        <authorList>
            <person name="Rey-Velasco X."/>
        </authorList>
    </citation>
    <scope>NUCLEOTIDE SEQUENCE [LARGE SCALE GENOMIC DNA]</scope>
    <source>
        <strain evidence="1 2">F188</strain>
    </source>
</reference>
<dbReference type="RefSeq" id="WP_311687103.1">
    <property type="nucleotide sequence ID" value="NZ_JAVRHM010000027.1"/>
</dbReference>
<dbReference type="Proteomes" id="UP001261624">
    <property type="component" value="Unassembled WGS sequence"/>
</dbReference>
<dbReference type="InterPro" id="IPR036188">
    <property type="entry name" value="FAD/NAD-bd_sf"/>
</dbReference>
<dbReference type="PANTHER" id="PTHR39757:SF5">
    <property type="entry name" value="OS02G0190600 PROTEIN"/>
    <property type="match status" value="1"/>
</dbReference>
<protein>
    <submittedName>
        <fullName evidence="1">Lycopene cyclase family protein</fullName>
    </submittedName>
</protein>
<accession>A0ABU3E6D4</accession>
<dbReference type="Pfam" id="PF05834">
    <property type="entry name" value="Lycopene_cycl"/>
    <property type="match status" value="1"/>
</dbReference>
<organism evidence="1 2">
    <name type="scientific">Autumnicola patrickiae</name>
    <dbReference type="NCBI Taxonomy" id="3075591"/>
    <lineage>
        <taxon>Bacteria</taxon>
        <taxon>Pseudomonadati</taxon>
        <taxon>Bacteroidota</taxon>
        <taxon>Flavobacteriia</taxon>
        <taxon>Flavobacteriales</taxon>
        <taxon>Flavobacteriaceae</taxon>
        <taxon>Autumnicola</taxon>
    </lineage>
</organism>
<dbReference type="PANTHER" id="PTHR39757">
    <property type="match status" value="1"/>
</dbReference>
<dbReference type="EMBL" id="JAVRHM010000027">
    <property type="protein sequence ID" value="MDT0691549.1"/>
    <property type="molecule type" value="Genomic_DNA"/>
</dbReference>
<gene>
    <name evidence="1" type="ORF">RM549_17290</name>
</gene>
<evidence type="ECO:0000313" key="1">
    <source>
        <dbReference type="EMBL" id="MDT0691549.1"/>
    </source>
</evidence>
<name>A0ABU3E6D4_9FLAO</name>
<comment type="caution">
    <text evidence="1">The sequence shown here is derived from an EMBL/GenBank/DDBJ whole genome shotgun (WGS) entry which is preliminary data.</text>
</comment>
<dbReference type="SUPFAM" id="SSF51905">
    <property type="entry name" value="FAD/NAD(P)-binding domain"/>
    <property type="match status" value="1"/>
</dbReference>
<keyword evidence="2" id="KW-1185">Reference proteome</keyword>
<proteinExistence type="predicted"/>